<keyword evidence="5" id="KW-0663">Pyridoxal phosphate</keyword>
<evidence type="ECO:0000256" key="5">
    <source>
        <dbReference type="ARBA" id="ARBA00022898"/>
    </source>
</evidence>
<dbReference type="CDD" id="cd00833">
    <property type="entry name" value="PKS"/>
    <property type="match status" value="1"/>
</dbReference>
<dbReference type="InterPro" id="IPR050091">
    <property type="entry name" value="PKS_NRPS_Biosynth_Enz"/>
</dbReference>
<evidence type="ECO:0000313" key="10">
    <source>
        <dbReference type="Proteomes" id="UP000554286"/>
    </source>
</evidence>
<dbReference type="Gene3D" id="3.30.70.3290">
    <property type="match status" value="1"/>
</dbReference>
<feature type="compositionally biased region" description="Pro residues" evidence="6">
    <location>
        <begin position="520"/>
        <end position="544"/>
    </location>
</feature>
<dbReference type="Pfam" id="PF00501">
    <property type="entry name" value="AMP-binding"/>
    <property type="match status" value="1"/>
</dbReference>
<dbReference type="InterPro" id="IPR000873">
    <property type="entry name" value="AMP-dep_synth/lig_dom"/>
</dbReference>
<dbReference type="PANTHER" id="PTHR43775:SF37">
    <property type="entry name" value="SI:DKEY-61P9.11"/>
    <property type="match status" value="1"/>
</dbReference>
<dbReference type="InterPro" id="IPR015422">
    <property type="entry name" value="PyrdxlP-dep_Trfase_small"/>
</dbReference>
<dbReference type="InterPro" id="IPR016039">
    <property type="entry name" value="Thiolase-like"/>
</dbReference>
<dbReference type="InterPro" id="IPR025110">
    <property type="entry name" value="AMP-bd_C"/>
</dbReference>
<dbReference type="SUPFAM" id="SSF47336">
    <property type="entry name" value="ACP-like"/>
    <property type="match status" value="2"/>
</dbReference>
<feature type="region of interest" description="Disordered" evidence="6">
    <location>
        <begin position="2204"/>
        <end position="2225"/>
    </location>
</feature>
<evidence type="ECO:0000256" key="4">
    <source>
        <dbReference type="ARBA" id="ARBA00022679"/>
    </source>
</evidence>
<proteinExistence type="predicted"/>
<dbReference type="PROSITE" id="PS00600">
    <property type="entry name" value="AA_TRANSFER_CLASS_3"/>
    <property type="match status" value="1"/>
</dbReference>
<dbReference type="SUPFAM" id="SSF53901">
    <property type="entry name" value="Thiolase-like"/>
    <property type="match status" value="1"/>
</dbReference>
<dbReference type="Proteomes" id="UP000554286">
    <property type="component" value="Unassembled WGS sequence"/>
</dbReference>
<dbReference type="InterPro" id="IPR020841">
    <property type="entry name" value="PKS_Beta-ketoAc_synthase_dom"/>
</dbReference>
<dbReference type="InterPro" id="IPR020806">
    <property type="entry name" value="PKS_PP-bd"/>
</dbReference>
<name>A0A7W6RFI2_9PROT</name>
<dbReference type="InterPro" id="IPR015421">
    <property type="entry name" value="PyrdxlP-dep_Trfase_major"/>
</dbReference>
<dbReference type="RefSeq" id="WP_184045936.1">
    <property type="nucleotide sequence ID" value="NZ_JACIGK010000020.1"/>
</dbReference>
<dbReference type="Gene3D" id="3.40.50.1820">
    <property type="entry name" value="alpha/beta hydrolase"/>
    <property type="match status" value="1"/>
</dbReference>
<comment type="caution">
    <text evidence="9">The sequence shown here is derived from an EMBL/GenBank/DDBJ whole genome shotgun (WGS) entry which is preliminary data.</text>
</comment>
<feature type="domain" description="Carrier" evidence="7">
    <location>
        <begin position="554"/>
        <end position="631"/>
    </location>
</feature>
<dbReference type="PROSITE" id="PS50075">
    <property type="entry name" value="CARRIER"/>
    <property type="match status" value="2"/>
</dbReference>
<sequence length="2225" mass="232387">MADRRPEQVATVFDGTARSYAAARILAAAVARTLEAAGVAPGEPVVVAQPRGHALPASMLGVLAQGACLVPIPPDDPPDRVRVQLDDCGARVILTTAAVRAGLRDLAPPAARLIDVEALRPQPGDETRPAAPTTPDQPAYMLYTSGSTGQPKGCLNTHGALATLIAWYDASLPLGPDDAILQRTTIGFDAALPEILWPLARGARLILPIPHAQHDPAHLAALMAAHDVTLVTFVPTTLRAFLDQETLPALPRLRRVASIGEPLPMDLVRAVHDRLGCPVENQYGPAEAAVAVTTWVSSLERDWTETAIAPIGRPGPGMAVTVVDEALRPVPDGTVGELLISGPPVGLGYWNRPEETEARFLDGPLPGLPHDRHYRTGDMGRVDAHGLLHCLGRQDGQVKVNGVRFELAEIEAALTTVDGIATAAVSPVADADGRKTLVAHVVPEDAATPLTAVALRQALAARLPLAVIPDATEVRATLPHLPNGKVDRPALLTAARTLLGEDTADPPLPAEPATSSAPATPDPPARPRSAPKPAPPPDAPPIPSPGGSRAPVRADRAPTPDPLVALWADLLDLDPSDIVADASFFDLGGGSLLARRMIGRVNARFGVTLPVITAFTHRTPAALADAIAKARPGPETPPSATGAPAGPGTGSRDRAAADGAIAIIGAVARVPGADDVETFWANLLADRDGITHFDPDTLDPGVAEALHTDPDYVPARGIIADADRFDARFFGIGAREAAIIDPQQRLLLDLAWQLLDQAGALPEAAPTGVFVGVGDAFYRWHALAGSPTAAGFGDWPVSWANDKDYAAPRLAHRLNLTGPAVTVQTACSTSLATVAAAVDALRAGRCALAVAGGLSVQVPQRVGHLYQEGAMFSADGTCRPFDTDATGTLFCDGGGLVLLKPLDRALDDGDPVLAVIRGVGINNDGADKASFTAPSVAGQAAALRAALADADVPADSIAFVEAHGTGTPLGDPIEVAALADAYDLARRPTTLLLGSVKGHVGHLVAGAGVASLIKASLALDREMLPGTLGFRALNPAIESSRDHLTVWSGPRPWPRWDRPRRAAVTSLGVGGTNVHVILEEAPPPPAPDTTPAAEGAEGAVIEAETRIGPPLPVLPLSARTPAGLAALAGALGARLAAADDPAALVGAQQGRAALPLRHAVMSPDASTGRAALEALARDPSPATDTKGRMADRLAFLFPGQGSQYAGMARPLADQIPVFADALADALAALPAAGRRRVEPILLATPDPDQPPVENTAIAQPGLAAVEIALARTLEALGLRPAVLMGHSVGELVAAHLAGVFSLSDVMRLVWERGHRLQSLPPGRLVAIWADEATIAPLLARVEGVSIAALNAPDQTVVAGVPDAVATVVASLETAEIAHRVLPTSHAFHSPMVDPAIAPFRAVVAGVPRQDPALPIRSTVTGRPLTAAEARDPDYWAMHMRRTVRFDEALAALTDEDASVLVEVGPRGALTALARRRRPERPAVPLMGARIGEEVATLAAALGTLWTRGADLDWSILRPPQGRRAFVTLPPPFARERFWVDDGGAAPPSIAPAPPAETPPAAPPPDPETSPALDTAPAPDTPLSAAPVDPLAATRDLLAGVIGLPAQAIGDHDHLLDLGFDSLMLTQVSLAARRALSVTLGQPALMGPLSTVRALADHLAPHWVARAGAPPGAAPPPPTSAPDPPARALTPPARSQTQPQTQTQQPFGAMARVTRQSDQTLSSRQRKALDRLTAETLARTPGSRDWVAANRDRLADPRTVSGFHPLYKEICYPVVVTRSQGSALWDIDDNRYIDLFGGFGANLFGHRPPDIEAALSAQLHTGLEIGPQTPLAGEVAALLTEVTGQERVTFCNTGSEAVMGAVRAARTATGRDLVVMFDRSYHGIFDEVIARPGADGRGVPGAPGIPPDKVANMVVLSYGDPAALDWIRAHGEHLAAVLVEPVQSRQLDLVPRDFLHELRGITTRGGAALIFDEVITGFRAAPGGAQALFGIQADMACYGKIIGGGLSLAAIAGRAPFMAPFDGGPWRYGDDSRPEAGMTYFAGTFVRHPLMLAAARAVLRRLLDEGPALQERLTARTTALVTAFRHAIDSTGVPLTVRHFASAWRVEWTPAEAPWAPLLFWHMRNQGVFIQEHRTWFLTCAHDDRDLAVIAHAFRESIGAMVAGDLLPSRNGPRRDHPPVPGARLGRDPAGRPCWVLPRPDGTMVALPDGPAASSGAALRGGQDDA</sequence>
<dbReference type="SUPFAM" id="SSF55048">
    <property type="entry name" value="Probable ACP-binding domain of malonyl-CoA ACP transacylase"/>
    <property type="match status" value="1"/>
</dbReference>
<feature type="domain" description="Carrier" evidence="7">
    <location>
        <begin position="1584"/>
        <end position="1662"/>
    </location>
</feature>
<accession>A0A7W6RFI2</accession>
<feature type="region of interest" description="Disordered" evidence="6">
    <location>
        <begin position="501"/>
        <end position="557"/>
    </location>
</feature>
<feature type="region of interest" description="Disordered" evidence="6">
    <location>
        <begin position="1665"/>
        <end position="1728"/>
    </location>
</feature>
<dbReference type="GO" id="GO:0008483">
    <property type="term" value="F:transaminase activity"/>
    <property type="evidence" value="ECO:0007669"/>
    <property type="project" value="InterPro"/>
</dbReference>
<feature type="region of interest" description="Disordered" evidence="6">
    <location>
        <begin position="2164"/>
        <end position="2191"/>
    </location>
</feature>
<dbReference type="InterPro" id="IPR005814">
    <property type="entry name" value="Aminotrans_3"/>
</dbReference>
<comment type="cofactor">
    <cofactor evidence="1">
        <name>pyridoxal 5'-phosphate</name>
        <dbReference type="ChEBI" id="CHEBI:597326"/>
    </cofactor>
</comment>
<dbReference type="SMART" id="SM00825">
    <property type="entry name" value="PKS_KS"/>
    <property type="match status" value="1"/>
</dbReference>
<dbReference type="InterPro" id="IPR010071">
    <property type="entry name" value="AA_adenyl_dom"/>
</dbReference>
<feature type="compositionally biased region" description="Pro residues" evidence="6">
    <location>
        <begin position="1548"/>
        <end position="1567"/>
    </location>
</feature>
<dbReference type="InterPro" id="IPR049704">
    <property type="entry name" value="Aminotrans_3_PPA_site"/>
</dbReference>
<dbReference type="Pfam" id="PF00550">
    <property type="entry name" value="PP-binding"/>
    <property type="match status" value="2"/>
</dbReference>
<feature type="region of interest" description="Disordered" evidence="6">
    <location>
        <begin position="1537"/>
        <end position="1586"/>
    </location>
</feature>
<dbReference type="InterPro" id="IPR045851">
    <property type="entry name" value="AMP-bd_C_sf"/>
</dbReference>
<dbReference type="Pfam" id="PF02801">
    <property type="entry name" value="Ketoacyl-synt_C"/>
    <property type="match status" value="1"/>
</dbReference>
<feature type="compositionally biased region" description="Low complexity" evidence="6">
    <location>
        <begin position="1568"/>
        <end position="1582"/>
    </location>
</feature>
<dbReference type="CDD" id="cd00610">
    <property type="entry name" value="OAT_like"/>
    <property type="match status" value="1"/>
</dbReference>
<dbReference type="GO" id="GO:0031177">
    <property type="term" value="F:phosphopantetheine binding"/>
    <property type="evidence" value="ECO:0007669"/>
    <property type="project" value="InterPro"/>
</dbReference>
<feature type="domain" description="Ketosynthase family 3 (KS3)" evidence="8">
    <location>
        <begin position="658"/>
        <end position="1080"/>
    </location>
</feature>
<dbReference type="Pfam" id="PF00109">
    <property type="entry name" value="ketoacyl-synt"/>
    <property type="match status" value="1"/>
</dbReference>
<dbReference type="InterPro" id="IPR020845">
    <property type="entry name" value="AMP-binding_CS"/>
</dbReference>
<evidence type="ECO:0000256" key="1">
    <source>
        <dbReference type="ARBA" id="ARBA00001933"/>
    </source>
</evidence>
<dbReference type="Gene3D" id="3.40.640.10">
    <property type="entry name" value="Type I PLP-dependent aspartate aminotransferase-like (Major domain)"/>
    <property type="match status" value="1"/>
</dbReference>
<dbReference type="InterPro" id="IPR014031">
    <property type="entry name" value="Ketoacyl_synth_C"/>
</dbReference>
<feature type="compositionally biased region" description="Polar residues" evidence="6">
    <location>
        <begin position="1713"/>
        <end position="1722"/>
    </location>
</feature>
<evidence type="ECO:0000259" key="7">
    <source>
        <dbReference type="PROSITE" id="PS50075"/>
    </source>
</evidence>
<dbReference type="InterPro" id="IPR014030">
    <property type="entry name" value="Ketoacyl_synth_N"/>
</dbReference>
<keyword evidence="4" id="KW-0808">Transferase</keyword>
<dbReference type="InterPro" id="IPR032821">
    <property type="entry name" value="PKS_assoc"/>
</dbReference>
<dbReference type="SMART" id="SM00827">
    <property type="entry name" value="PKS_AT"/>
    <property type="match status" value="1"/>
</dbReference>
<dbReference type="InterPro" id="IPR036736">
    <property type="entry name" value="ACP-like_sf"/>
</dbReference>
<evidence type="ECO:0000313" key="9">
    <source>
        <dbReference type="EMBL" id="MBB4266983.1"/>
    </source>
</evidence>
<evidence type="ECO:0000256" key="2">
    <source>
        <dbReference type="ARBA" id="ARBA00022450"/>
    </source>
</evidence>
<gene>
    <name evidence="9" type="ORF">GGD89_002621</name>
</gene>
<evidence type="ECO:0000256" key="6">
    <source>
        <dbReference type="SAM" id="MobiDB-lite"/>
    </source>
</evidence>
<dbReference type="Pfam" id="PF00202">
    <property type="entry name" value="Aminotran_3"/>
    <property type="match status" value="1"/>
</dbReference>
<dbReference type="InterPro" id="IPR018201">
    <property type="entry name" value="Ketoacyl_synth_AS"/>
</dbReference>
<dbReference type="SUPFAM" id="SSF52151">
    <property type="entry name" value="FabD/lysophospholipase-like"/>
    <property type="match status" value="1"/>
</dbReference>
<dbReference type="PROSITE" id="PS52004">
    <property type="entry name" value="KS3_2"/>
    <property type="match status" value="1"/>
</dbReference>
<evidence type="ECO:0000256" key="3">
    <source>
        <dbReference type="ARBA" id="ARBA00022553"/>
    </source>
</evidence>
<dbReference type="InterPro" id="IPR029058">
    <property type="entry name" value="AB_hydrolase_fold"/>
</dbReference>
<dbReference type="SUPFAM" id="SSF56801">
    <property type="entry name" value="Acetyl-CoA synthetase-like"/>
    <property type="match status" value="1"/>
</dbReference>
<dbReference type="Pfam" id="PF00698">
    <property type="entry name" value="Acyl_transf_1"/>
    <property type="match status" value="1"/>
</dbReference>
<keyword evidence="10" id="KW-1185">Reference proteome</keyword>
<feature type="region of interest" description="Disordered" evidence="6">
    <location>
        <begin position="630"/>
        <end position="653"/>
    </location>
</feature>
<dbReference type="EMBL" id="JACIGK010000020">
    <property type="protein sequence ID" value="MBB4266983.1"/>
    <property type="molecule type" value="Genomic_DNA"/>
</dbReference>
<dbReference type="GO" id="GO:0004312">
    <property type="term" value="F:fatty acid synthase activity"/>
    <property type="evidence" value="ECO:0007669"/>
    <property type="project" value="TreeGrafter"/>
</dbReference>
<dbReference type="InterPro" id="IPR016036">
    <property type="entry name" value="Malonyl_transacylase_ACP-bd"/>
</dbReference>
<dbReference type="SUPFAM" id="SSF53383">
    <property type="entry name" value="PLP-dependent transferases"/>
    <property type="match status" value="1"/>
</dbReference>
<dbReference type="Gene3D" id="3.40.50.12780">
    <property type="entry name" value="N-terminal domain of ligase-like"/>
    <property type="match status" value="1"/>
</dbReference>
<dbReference type="CDD" id="cd05930">
    <property type="entry name" value="A_NRPS"/>
    <property type="match status" value="1"/>
</dbReference>
<dbReference type="NCBIfam" id="TIGR01733">
    <property type="entry name" value="AA-adenyl-dom"/>
    <property type="match status" value="1"/>
</dbReference>
<dbReference type="InterPro" id="IPR014043">
    <property type="entry name" value="Acyl_transferase_dom"/>
</dbReference>
<reference evidence="9 10" key="1">
    <citation type="submission" date="2020-08" db="EMBL/GenBank/DDBJ databases">
        <title>Genome sequencing of Purple Non-Sulfur Bacteria from various extreme environments.</title>
        <authorList>
            <person name="Mayer M."/>
        </authorList>
    </citation>
    <scope>NUCLEOTIDE SEQUENCE [LARGE SCALE GENOMIC DNA]</scope>
    <source>
        <strain evidence="9 10">JA131</strain>
    </source>
</reference>
<dbReference type="InterPro" id="IPR042099">
    <property type="entry name" value="ANL_N_sf"/>
</dbReference>
<dbReference type="Pfam" id="PF16197">
    <property type="entry name" value="KAsynt_C_assoc"/>
    <property type="match status" value="1"/>
</dbReference>
<dbReference type="Gene3D" id="3.30.300.30">
    <property type="match status" value="1"/>
</dbReference>
<dbReference type="InterPro" id="IPR015424">
    <property type="entry name" value="PyrdxlP-dep_Trfase"/>
</dbReference>
<dbReference type="Pfam" id="PF13193">
    <property type="entry name" value="AMP-binding_C"/>
    <property type="match status" value="1"/>
</dbReference>
<dbReference type="InterPro" id="IPR009081">
    <property type="entry name" value="PP-bd_ACP"/>
</dbReference>
<dbReference type="InterPro" id="IPR016035">
    <property type="entry name" value="Acyl_Trfase/lysoPLipase"/>
</dbReference>
<dbReference type="Gene3D" id="3.40.366.10">
    <property type="entry name" value="Malonyl-Coenzyme A Acyl Carrier Protein, domain 2"/>
    <property type="match status" value="1"/>
</dbReference>
<feature type="compositionally biased region" description="Pro residues" evidence="6">
    <location>
        <begin position="1671"/>
        <end position="1684"/>
    </location>
</feature>
<keyword evidence="3" id="KW-0597">Phosphoprotein</keyword>
<feature type="compositionally biased region" description="Low complexity" evidence="6">
    <location>
        <begin position="1685"/>
        <end position="1705"/>
    </location>
</feature>
<dbReference type="GO" id="GO:0030170">
    <property type="term" value="F:pyridoxal phosphate binding"/>
    <property type="evidence" value="ECO:0007669"/>
    <property type="project" value="InterPro"/>
</dbReference>
<dbReference type="GO" id="GO:0006633">
    <property type="term" value="P:fatty acid biosynthetic process"/>
    <property type="evidence" value="ECO:0007669"/>
    <property type="project" value="InterPro"/>
</dbReference>
<dbReference type="GO" id="GO:0004315">
    <property type="term" value="F:3-oxoacyl-[acyl-carrier-protein] synthase activity"/>
    <property type="evidence" value="ECO:0007669"/>
    <property type="project" value="InterPro"/>
</dbReference>
<keyword evidence="2" id="KW-0596">Phosphopantetheine</keyword>
<evidence type="ECO:0000259" key="8">
    <source>
        <dbReference type="PROSITE" id="PS52004"/>
    </source>
</evidence>
<organism evidence="9 10">
    <name type="scientific">Roseospira visakhapatnamensis</name>
    <dbReference type="NCBI Taxonomy" id="390880"/>
    <lineage>
        <taxon>Bacteria</taxon>
        <taxon>Pseudomonadati</taxon>
        <taxon>Pseudomonadota</taxon>
        <taxon>Alphaproteobacteria</taxon>
        <taxon>Rhodospirillales</taxon>
        <taxon>Rhodospirillaceae</taxon>
        <taxon>Roseospira</taxon>
    </lineage>
</organism>
<dbReference type="PROSITE" id="PS00455">
    <property type="entry name" value="AMP_BINDING"/>
    <property type="match status" value="1"/>
</dbReference>
<protein>
    <submittedName>
        <fullName evidence="9">Amino acid adenylation domain-containing protein</fullName>
    </submittedName>
</protein>
<dbReference type="PANTHER" id="PTHR43775">
    <property type="entry name" value="FATTY ACID SYNTHASE"/>
    <property type="match status" value="1"/>
</dbReference>
<dbReference type="SMART" id="SM00823">
    <property type="entry name" value="PKS_PP"/>
    <property type="match status" value="2"/>
</dbReference>
<dbReference type="Gene3D" id="3.40.47.10">
    <property type="match status" value="1"/>
</dbReference>
<dbReference type="PROSITE" id="PS00606">
    <property type="entry name" value="KS3_1"/>
    <property type="match status" value="1"/>
</dbReference>
<dbReference type="Gene3D" id="3.90.1150.10">
    <property type="entry name" value="Aspartate Aminotransferase, domain 1"/>
    <property type="match status" value="1"/>
</dbReference>
<dbReference type="InterPro" id="IPR001227">
    <property type="entry name" value="Ac_transferase_dom_sf"/>
</dbReference>
<dbReference type="Gene3D" id="1.10.1200.10">
    <property type="entry name" value="ACP-like"/>
    <property type="match status" value="1"/>
</dbReference>